<keyword evidence="3" id="KW-1185">Reference proteome</keyword>
<evidence type="ECO:0000313" key="2">
    <source>
        <dbReference type="EMBL" id="MFC4626703.1"/>
    </source>
</evidence>
<feature type="transmembrane region" description="Helical" evidence="1">
    <location>
        <begin position="109"/>
        <end position="129"/>
    </location>
</feature>
<feature type="transmembrane region" description="Helical" evidence="1">
    <location>
        <begin position="150"/>
        <end position="168"/>
    </location>
</feature>
<feature type="transmembrane region" description="Helical" evidence="1">
    <location>
        <begin position="39"/>
        <end position="57"/>
    </location>
</feature>
<comment type="caution">
    <text evidence="2">The sequence shown here is derived from an EMBL/GenBank/DDBJ whole genome shotgun (WGS) entry which is preliminary data.</text>
</comment>
<dbReference type="RefSeq" id="WP_377131077.1">
    <property type="nucleotide sequence ID" value="NZ_JBHSFI010000001.1"/>
</dbReference>
<keyword evidence="1" id="KW-1133">Transmembrane helix</keyword>
<gene>
    <name evidence="2" type="ORF">ACFO6V_00570</name>
</gene>
<feature type="transmembrane region" description="Helical" evidence="1">
    <location>
        <begin position="174"/>
        <end position="193"/>
    </location>
</feature>
<name>A0ABV9HB41_9MICO</name>
<feature type="transmembrane region" description="Helical" evidence="1">
    <location>
        <begin position="86"/>
        <end position="103"/>
    </location>
</feature>
<sequence>MIPSSLTERLRHLRLRLDDPGRRPLPAVTVETGPTVRGWVFRLALLVLTPLLLFTAAGRTPDVPLGVTGTIALLATGLLVVRPTPATAGGVIVVAAVLFWGFTTEPFDPWALVVALLAHLLARTTWWAAHVPPDGHTELAALRTGWRRDATVLGATGLLGALALLASGTTTTTAVLLAALGLVGIALLALATGRPSRDDGPS</sequence>
<keyword evidence="1" id="KW-0472">Membrane</keyword>
<evidence type="ECO:0000256" key="1">
    <source>
        <dbReference type="SAM" id="Phobius"/>
    </source>
</evidence>
<organism evidence="2 3">
    <name type="scientific">Promicromonospora alba</name>
    <dbReference type="NCBI Taxonomy" id="1616110"/>
    <lineage>
        <taxon>Bacteria</taxon>
        <taxon>Bacillati</taxon>
        <taxon>Actinomycetota</taxon>
        <taxon>Actinomycetes</taxon>
        <taxon>Micrococcales</taxon>
        <taxon>Promicromonosporaceae</taxon>
        <taxon>Promicromonospora</taxon>
    </lineage>
</organism>
<reference evidence="3" key="1">
    <citation type="journal article" date="2019" name="Int. J. Syst. Evol. Microbiol.">
        <title>The Global Catalogue of Microorganisms (GCM) 10K type strain sequencing project: providing services to taxonomists for standard genome sequencing and annotation.</title>
        <authorList>
            <consortium name="The Broad Institute Genomics Platform"/>
            <consortium name="The Broad Institute Genome Sequencing Center for Infectious Disease"/>
            <person name="Wu L."/>
            <person name="Ma J."/>
        </authorList>
    </citation>
    <scope>NUCLEOTIDE SEQUENCE [LARGE SCALE GENOMIC DNA]</scope>
    <source>
        <strain evidence="3">CCUG 42722</strain>
    </source>
</reference>
<proteinExistence type="predicted"/>
<dbReference type="EMBL" id="JBHSFI010000001">
    <property type="protein sequence ID" value="MFC4626703.1"/>
    <property type="molecule type" value="Genomic_DNA"/>
</dbReference>
<evidence type="ECO:0000313" key="3">
    <source>
        <dbReference type="Proteomes" id="UP001596011"/>
    </source>
</evidence>
<keyword evidence="1" id="KW-0812">Transmembrane</keyword>
<dbReference type="Proteomes" id="UP001596011">
    <property type="component" value="Unassembled WGS sequence"/>
</dbReference>
<accession>A0ABV9HB41</accession>
<protein>
    <submittedName>
        <fullName evidence="2">Uncharacterized protein</fullName>
    </submittedName>
</protein>